<accession>A0ABQ9EHJ1</accession>
<keyword evidence="2" id="KW-1185">Reference proteome</keyword>
<gene>
    <name evidence="1" type="ORF">KUTeg_019124</name>
</gene>
<sequence>MMKGVSGVGGDLYNLWTGTGTMNANVTAASFLTSFYKGHYKPDYSNHWGQLCIDKVKVSIYNNGVEKAYILFNAQGADKNSWFTPARVIDSTWGDIKNAPKDYFAMAK</sequence>
<reference evidence="1 2" key="1">
    <citation type="submission" date="2022-12" db="EMBL/GenBank/DDBJ databases">
        <title>Chromosome-level genome of Tegillarca granosa.</title>
        <authorList>
            <person name="Kim J."/>
        </authorList>
    </citation>
    <scope>NUCLEOTIDE SEQUENCE [LARGE SCALE GENOMIC DNA]</scope>
    <source>
        <strain evidence="1">Teg-2019</strain>
        <tissue evidence="1">Adductor muscle</tissue>
    </source>
</reference>
<evidence type="ECO:0000313" key="1">
    <source>
        <dbReference type="EMBL" id="KAJ8302728.1"/>
    </source>
</evidence>
<dbReference type="EMBL" id="JARBDR010000917">
    <property type="protein sequence ID" value="KAJ8302728.1"/>
    <property type="molecule type" value="Genomic_DNA"/>
</dbReference>
<evidence type="ECO:0000313" key="2">
    <source>
        <dbReference type="Proteomes" id="UP001217089"/>
    </source>
</evidence>
<comment type="caution">
    <text evidence="1">The sequence shown here is derived from an EMBL/GenBank/DDBJ whole genome shotgun (WGS) entry which is preliminary data.</text>
</comment>
<dbReference type="Proteomes" id="UP001217089">
    <property type="component" value="Unassembled WGS sequence"/>
</dbReference>
<protein>
    <submittedName>
        <fullName evidence="1">Uncharacterized protein</fullName>
    </submittedName>
</protein>
<proteinExistence type="predicted"/>
<organism evidence="1 2">
    <name type="scientific">Tegillarca granosa</name>
    <name type="common">Malaysian cockle</name>
    <name type="synonym">Anadara granosa</name>
    <dbReference type="NCBI Taxonomy" id="220873"/>
    <lineage>
        <taxon>Eukaryota</taxon>
        <taxon>Metazoa</taxon>
        <taxon>Spiralia</taxon>
        <taxon>Lophotrochozoa</taxon>
        <taxon>Mollusca</taxon>
        <taxon>Bivalvia</taxon>
        <taxon>Autobranchia</taxon>
        <taxon>Pteriomorphia</taxon>
        <taxon>Arcoida</taxon>
        <taxon>Arcoidea</taxon>
        <taxon>Arcidae</taxon>
        <taxon>Tegillarca</taxon>
    </lineage>
</organism>
<name>A0ABQ9EHJ1_TEGGR</name>